<proteinExistence type="predicted"/>
<dbReference type="EMBL" id="KK102844">
    <property type="protein sequence ID" value="KIY96789.1"/>
    <property type="molecule type" value="Genomic_DNA"/>
</dbReference>
<dbReference type="GeneID" id="25728410"/>
<organism evidence="1 2">
    <name type="scientific">Monoraphidium neglectum</name>
    <dbReference type="NCBI Taxonomy" id="145388"/>
    <lineage>
        <taxon>Eukaryota</taxon>
        <taxon>Viridiplantae</taxon>
        <taxon>Chlorophyta</taxon>
        <taxon>core chlorophytes</taxon>
        <taxon>Chlorophyceae</taxon>
        <taxon>CS clade</taxon>
        <taxon>Sphaeropleales</taxon>
        <taxon>Selenastraceae</taxon>
        <taxon>Monoraphidium</taxon>
    </lineage>
</organism>
<sequence length="119" mass="12578">MQFDNRGVKVQGERVAANIARAVADCICNIPLAHVKYLGTMGQSGLLNHQAVSTYTCTGPTNTGQPLLKACQTNTRGGLLTSSIAAKCIKKYTDTWVPLDSVELQKATCTPSKGPPSGK</sequence>
<evidence type="ECO:0000313" key="2">
    <source>
        <dbReference type="Proteomes" id="UP000054498"/>
    </source>
</evidence>
<reference evidence="1 2" key="1">
    <citation type="journal article" date="2013" name="BMC Genomics">
        <title>Reconstruction of the lipid metabolism for the microalga Monoraphidium neglectum from its genome sequence reveals characteristics suitable for biofuel production.</title>
        <authorList>
            <person name="Bogen C."/>
            <person name="Al-Dilaimi A."/>
            <person name="Albersmeier A."/>
            <person name="Wichmann J."/>
            <person name="Grundmann M."/>
            <person name="Rupp O."/>
            <person name="Lauersen K.J."/>
            <person name="Blifernez-Klassen O."/>
            <person name="Kalinowski J."/>
            <person name="Goesmann A."/>
            <person name="Mussgnug J.H."/>
            <person name="Kruse O."/>
        </authorList>
    </citation>
    <scope>NUCLEOTIDE SEQUENCE [LARGE SCALE GENOMIC DNA]</scope>
    <source>
        <strain evidence="1 2">SAG 48.87</strain>
    </source>
</reference>
<name>A0A0D2LZH3_9CHLO</name>
<dbReference type="KEGG" id="mng:MNEG_11174"/>
<evidence type="ECO:0000313" key="1">
    <source>
        <dbReference type="EMBL" id="KIY96789.1"/>
    </source>
</evidence>
<gene>
    <name evidence="1" type="ORF">MNEG_11174</name>
</gene>
<dbReference type="OrthoDB" id="10404431at2759"/>
<dbReference type="Proteomes" id="UP000054498">
    <property type="component" value="Unassembled WGS sequence"/>
</dbReference>
<dbReference type="RefSeq" id="XP_013895809.1">
    <property type="nucleotide sequence ID" value="XM_014040355.1"/>
</dbReference>
<accession>A0A0D2LZH3</accession>
<dbReference type="AlphaFoldDB" id="A0A0D2LZH3"/>
<keyword evidence="2" id="KW-1185">Reference proteome</keyword>
<protein>
    <submittedName>
        <fullName evidence="1">Uncharacterized protein</fullName>
    </submittedName>
</protein>